<evidence type="ECO:0000256" key="1">
    <source>
        <dbReference type="SAM" id="Phobius"/>
    </source>
</evidence>
<dbReference type="RefSeq" id="WP_053604966.1">
    <property type="nucleotide sequence ID" value="NZ_CP012600.1"/>
</dbReference>
<proteinExistence type="predicted"/>
<dbReference type="InterPro" id="IPR025018">
    <property type="entry name" value="DUF3953"/>
</dbReference>
<dbReference type="Proteomes" id="UP000067625">
    <property type="component" value="Chromosome"/>
</dbReference>
<accession>A0A0M5JJG0</accession>
<keyword evidence="1" id="KW-0812">Transmembrane</keyword>
<organism evidence="2 3">
    <name type="scientific">Bacillus gobiensis</name>
    <dbReference type="NCBI Taxonomy" id="1441095"/>
    <lineage>
        <taxon>Bacteria</taxon>
        <taxon>Bacillati</taxon>
        <taxon>Bacillota</taxon>
        <taxon>Bacilli</taxon>
        <taxon>Bacillales</taxon>
        <taxon>Bacillaceae</taxon>
        <taxon>Bacillus</taxon>
    </lineage>
</organism>
<keyword evidence="1" id="KW-0472">Membrane</keyword>
<evidence type="ECO:0000313" key="2">
    <source>
        <dbReference type="EMBL" id="ALC83131.1"/>
    </source>
</evidence>
<name>A0A0M5JJG0_9BACI</name>
<feature type="transmembrane region" description="Helical" evidence="1">
    <location>
        <begin position="57"/>
        <end position="75"/>
    </location>
</feature>
<reference evidence="2 3" key="2">
    <citation type="journal article" date="2016" name="Int. J. Syst. Evol. Microbiol.">
        <title>Bacillus gobiensis sp. nov., isolated from a soil sample.</title>
        <authorList>
            <person name="Liu B."/>
            <person name="Liu G.H."/>
            <person name="Cetin S."/>
            <person name="Schumann P."/>
            <person name="Pan Z.Z."/>
            <person name="Chen Q.Q."/>
        </authorList>
    </citation>
    <scope>NUCLEOTIDE SEQUENCE [LARGE SCALE GENOMIC DNA]</scope>
    <source>
        <strain evidence="2 3">FJAT-4402</strain>
    </source>
</reference>
<keyword evidence="3" id="KW-1185">Reference proteome</keyword>
<dbReference type="Pfam" id="PF13129">
    <property type="entry name" value="DUF3953"/>
    <property type="match status" value="1"/>
</dbReference>
<protein>
    <recommendedName>
        <fullName evidence="4">DUF3953 domain-containing protein</fullName>
    </recommendedName>
</protein>
<feature type="transmembrane region" description="Helical" evidence="1">
    <location>
        <begin position="28"/>
        <end position="45"/>
    </location>
</feature>
<evidence type="ECO:0000313" key="3">
    <source>
        <dbReference type="Proteomes" id="UP000067625"/>
    </source>
</evidence>
<dbReference type="OrthoDB" id="2942989at2"/>
<dbReference type="AlphaFoldDB" id="A0A0M5JJG0"/>
<sequence>MLKIFRILIAVIVIILSGFSLLTDYTGILPIMNFFLGLMLLVMGIEEIKANKKRLGYILIISSGVIFIVFILTLVG</sequence>
<dbReference type="PATRIC" id="fig|1441095.3.peg.3843"/>
<keyword evidence="1" id="KW-1133">Transmembrane helix</keyword>
<reference evidence="3" key="1">
    <citation type="submission" date="2015-08" db="EMBL/GenBank/DDBJ databases">
        <title>Genome sequencing project for genomic taxonomy and phylogenomics of Bacillus-like bacteria.</title>
        <authorList>
            <person name="Liu B."/>
            <person name="Wang J."/>
            <person name="Zhu Y."/>
            <person name="Liu G."/>
            <person name="Chen Q."/>
            <person name="Chen Z."/>
            <person name="Lan J."/>
            <person name="Che J."/>
            <person name="Ge C."/>
            <person name="Shi H."/>
            <person name="Pan Z."/>
            <person name="Liu X."/>
        </authorList>
    </citation>
    <scope>NUCLEOTIDE SEQUENCE [LARGE SCALE GENOMIC DNA]</scope>
    <source>
        <strain evidence="3">FJAT-4402</strain>
    </source>
</reference>
<feature type="transmembrane region" description="Helical" evidence="1">
    <location>
        <begin position="5"/>
        <end position="22"/>
    </location>
</feature>
<gene>
    <name evidence="2" type="ORF">AM592_17310</name>
</gene>
<evidence type="ECO:0008006" key="4">
    <source>
        <dbReference type="Google" id="ProtNLM"/>
    </source>
</evidence>
<dbReference type="EMBL" id="CP012600">
    <property type="protein sequence ID" value="ALC83131.1"/>
    <property type="molecule type" value="Genomic_DNA"/>
</dbReference>